<dbReference type="AlphaFoldDB" id="A0A0V1E5B4"/>
<dbReference type="PANTHER" id="PTHR24637">
    <property type="entry name" value="COLLAGEN"/>
    <property type="match status" value="1"/>
</dbReference>
<keyword evidence="3" id="KW-1133">Transmembrane helix</keyword>
<keyword evidence="3" id="KW-0812">Transmembrane</keyword>
<dbReference type="EMBL" id="JYDR01000099">
    <property type="protein sequence ID" value="KRY69015.1"/>
    <property type="molecule type" value="Genomic_DNA"/>
</dbReference>
<dbReference type="GO" id="GO:0005581">
    <property type="term" value="C:collagen trimer"/>
    <property type="evidence" value="ECO:0007669"/>
    <property type="project" value="UniProtKB-KW"/>
</dbReference>
<dbReference type="Pfam" id="PF01391">
    <property type="entry name" value="Collagen"/>
    <property type="match status" value="2"/>
</dbReference>
<dbReference type="Proteomes" id="UP000054632">
    <property type="component" value="Unassembled WGS sequence"/>
</dbReference>
<name>A0A0V1E5B4_TRIPS</name>
<gene>
    <name evidence="4" type="primary">col-155</name>
    <name evidence="4" type="ORF">T4A_6872</name>
    <name evidence="5" type="ORF">T4B_4946</name>
</gene>
<reference evidence="6 7" key="1">
    <citation type="submission" date="2015-01" db="EMBL/GenBank/DDBJ databases">
        <title>Evolution of Trichinella species and genotypes.</title>
        <authorList>
            <person name="Korhonen P.K."/>
            <person name="Edoardo P."/>
            <person name="Giuseppe L.R."/>
            <person name="Gasser R.B."/>
        </authorList>
    </citation>
    <scope>NUCLEOTIDE SEQUENCE [LARGE SCALE GENOMIC DNA]</scope>
    <source>
        <strain evidence="4">ISS13</strain>
        <strain evidence="5">ISS588</strain>
    </source>
</reference>
<keyword evidence="7" id="KW-1185">Reference proteome</keyword>
<proteinExistence type="predicted"/>
<sequence length="358" mass="37579">LRPICKSFLNFTLKAACNLLIFKLLFLVSLICDKMLDRRVEHVYRYIIVFCLFTSLLAGLTTVICIPGLYRRCMDMNLELTQRKSACLRNLNTVSSAVFAMQQRFMIKNRTSRQVVPQLRIKVEDVYPPSILPPECELVSELHKYNQRFVRLEYPVCCKPGNPGLPGKPGKHGKHGLPGTPGLPGIPGKESKFADCISIIRPACPVCDAGRPGDPGPPGPPGDPGPTGVPGEDGIHGLPGFPGLPGLSGVEGLPGVDGPPGDPGISAIQEPSYPGDIGDIGDFGPPGPPGPPGEPGLVGPPGPVGPQGCRGQPGIPGLIGKPGLPGTIGPPGSPGNDGVCPNYCALDGGVFYLDKTRT</sequence>
<feature type="compositionally biased region" description="Low complexity" evidence="2">
    <location>
        <begin position="306"/>
        <end position="327"/>
    </location>
</feature>
<feature type="compositionally biased region" description="Low complexity" evidence="2">
    <location>
        <begin position="238"/>
        <end position="256"/>
    </location>
</feature>
<feature type="compositionally biased region" description="Low complexity" evidence="2">
    <location>
        <begin position="274"/>
        <end position="283"/>
    </location>
</feature>
<evidence type="ECO:0000256" key="3">
    <source>
        <dbReference type="SAM" id="Phobius"/>
    </source>
</evidence>
<evidence type="ECO:0000313" key="5">
    <source>
        <dbReference type="EMBL" id="KRZ24930.1"/>
    </source>
</evidence>
<keyword evidence="4" id="KW-0176">Collagen</keyword>
<dbReference type="PANTHER" id="PTHR24637:SF354">
    <property type="entry name" value="COLLAGEN"/>
    <property type="match status" value="1"/>
</dbReference>
<comment type="caution">
    <text evidence="4">The sequence shown here is derived from an EMBL/GenBank/DDBJ whole genome shotgun (WGS) entry which is preliminary data.</text>
</comment>
<feature type="transmembrane region" description="Helical" evidence="3">
    <location>
        <begin position="12"/>
        <end position="31"/>
    </location>
</feature>
<keyword evidence="3" id="KW-0472">Membrane</keyword>
<evidence type="ECO:0000313" key="4">
    <source>
        <dbReference type="EMBL" id="KRY69015.1"/>
    </source>
</evidence>
<dbReference type="EMBL" id="JYDS01000111">
    <property type="protein sequence ID" value="KRZ24930.1"/>
    <property type="molecule type" value="Genomic_DNA"/>
</dbReference>
<evidence type="ECO:0000256" key="2">
    <source>
        <dbReference type="SAM" id="MobiDB-lite"/>
    </source>
</evidence>
<feature type="transmembrane region" description="Helical" evidence="3">
    <location>
        <begin position="43"/>
        <end position="70"/>
    </location>
</feature>
<feature type="region of interest" description="Disordered" evidence="2">
    <location>
        <begin position="208"/>
        <end position="333"/>
    </location>
</feature>
<feature type="compositionally biased region" description="Pro residues" evidence="2">
    <location>
        <begin position="214"/>
        <end position="224"/>
    </location>
</feature>
<evidence type="ECO:0000313" key="6">
    <source>
        <dbReference type="Proteomes" id="UP000054632"/>
    </source>
</evidence>
<accession>A0A0V1E5B4</accession>
<feature type="non-terminal residue" evidence="4">
    <location>
        <position position="1"/>
    </location>
</feature>
<organism evidence="4 6">
    <name type="scientific">Trichinella pseudospiralis</name>
    <name type="common">Parasitic roundworm</name>
    <dbReference type="NCBI Taxonomy" id="6337"/>
    <lineage>
        <taxon>Eukaryota</taxon>
        <taxon>Metazoa</taxon>
        <taxon>Ecdysozoa</taxon>
        <taxon>Nematoda</taxon>
        <taxon>Enoplea</taxon>
        <taxon>Dorylaimia</taxon>
        <taxon>Trichinellida</taxon>
        <taxon>Trichinellidae</taxon>
        <taxon>Trichinella</taxon>
    </lineage>
</organism>
<feature type="compositionally biased region" description="Pro residues" evidence="2">
    <location>
        <begin position="285"/>
        <end position="304"/>
    </location>
</feature>
<feature type="region of interest" description="Disordered" evidence="2">
    <location>
        <begin position="164"/>
        <end position="186"/>
    </location>
</feature>
<keyword evidence="1" id="KW-0677">Repeat</keyword>
<evidence type="ECO:0000256" key="1">
    <source>
        <dbReference type="ARBA" id="ARBA00022737"/>
    </source>
</evidence>
<protein>
    <submittedName>
        <fullName evidence="4">Collagen alpha-5(VI) chain</fullName>
    </submittedName>
</protein>
<dbReference type="InterPro" id="IPR008160">
    <property type="entry name" value="Collagen"/>
</dbReference>
<evidence type="ECO:0000313" key="7">
    <source>
        <dbReference type="Proteomes" id="UP000054805"/>
    </source>
</evidence>
<dbReference type="Proteomes" id="UP000054805">
    <property type="component" value="Unassembled WGS sequence"/>
</dbReference>